<dbReference type="InterPro" id="IPR029016">
    <property type="entry name" value="GAF-like_dom_sf"/>
</dbReference>
<keyword evidence="3" id="KW-0597">Phosphoprotein</keyword>
<dbReference type="Gene3D" id="3.30.450.40">
    <property type="match status" value="1"/>
</dbReference>
<proteinExistence type="predicted"/>
<reference evidence="10" key="1">
    <citation type="submission" date="2020-07" db="EMBL/GenBank/DDBJ databases">
        <title>Huge and variable diversity of episymbiotic CPR bacteria and DPANN archaea in groundwater ecosystems.</title>
        <authorList>
            <person name="He C.Y."/>
            <person name="Keren R."/>
            <person name="Whittaker M."/>
            <person name="Farag I.F."/>
            <person name="Doudna J."/>
            <person name="Cate J.H.D."/>
            <person name="Banfield J.F."/>
        </authorList>
    </citation>
    <scope>NUCLEOTIDE SEQUENCE</scope>
    <source>
        <strain evidence="10">NC_groundwater_1860_Pr3_B-0.1um_51_7</strain>
    </source>
</reference>
<dbReference type="SUPFAM" id="SSF55874">
    <property type="entry name" value="ATPase domain of HSP90 chaperone/DNA topoisomerase II/histidine kinase"/>
    <property type="match status" value="1"/>
</dbReference>
<dbReference type="GO" id="GO:0005524">
    <property type="term" value="F:ATP binding"/>
    <property type="evidence" value="ECO:0007669"/>
    <property type="project" value="UniProtKB-KW"/>
</dbReference>
<name>A0A9D6YV11_UNCSA</name>
<dbReference type="SUPFAM" id="SSF47384">
    <property type="entry name" value="Homodimeric domain of signal transducing histidine kinase"/>
    <property type="match status" value="1"/>
</dbReference>
<dbReference type="Pfam" id="PF00512">
    <property type="entry name" value="HisKA"/>
    <property type="match status" value="1"/>
</dbReference>
<dbReference type="PRINTS" id="PR00344">
    <property type="entry name" value="BCTRLSENSOR"/>
</dbReference>
<dbReference type="EC" id="2.7.13.3" evidence="2"/>
<evidence type="ECO:0000256" key="1">
    <source>
        <dbReference type="ARBA" id="ARBA00000085"/>
    </source>
</evidence>
<evidence type="ECO:0000256" key="8">
    <source>
        <dbReference type="ARBA" id="ARBA00023012"/>
    </source>
</evidence>
<evidence type="ECO:0000256" key="7">
    <source>
        <dbReference type="ARBA" id="ARBA00022840"/>
    </source>
</evidence>
<dbReference type="SUPFAM" id="SSF55781">
    <property type="entry name" value="GAF domain-like"/>
    <property type="match status" value="1"/>
</dbReference>
<evidence type="ECO:0000256" key="2">
    <source>
        <dbReference type="ARBA" id="ARBA00012438"/>
    </source>
</evidence>
<dbReference type="InterPro" id="IPR005467">
    <property type="entry name" value="His_kinase_dom"/>
</dbReference>
<evidence type="ECO:0000313" key="10">
    <source>
        <dbReference type="EMBL" id="MBI5078574.1"/>
    </source>
</evidence>
<dbReference type="Pfam" id="PF02518">
    <property type="entry name" value="HATPase_c"/>
    <property type="match status" value="1"/>
</dbReference>
<keyword evidence="8" id="KW-0902">Two-component regulatory system</keyword>
<dbReference type="PANTHER" id="PTHR43065">
    <property type="entry name" value="SENSOR HISTIDINE KINASE"/>
    <property type="match status" value="1"/>
</dbReference>
<dbReference type="InterPro" id="IPR036097">
    <property type="entry name" value="HisK_dim/P_sf"/>
</dbReference>
<dbReference type="PANTHER" id="PTHR43065:SF10">
    <property type="entry name" value="PEROXIDE STRESS-ACTIVATED HISTIDINE KINASE MAK3"/>
    <property type="match status" value="1"/>
</dbReference>
<gene>
    <name evidence="10" type="ORF">HZB08_00940</name>
</gene>
<evidence type="ECO:0000313" key="11">
    <source>
        <dbReference type="Proteomes" id="UP000808761"/>
    </source>
</evidence>
<dbReference type="InterPro" id="IPR003594">
    <property type="entry name" value="HATPase_dom"/>
</dbReference>
<dbReference type="InterPro" id="IPR004358">
    <property type="entry name" value="Sig_transdc_His_kin-like_C"/>
</dbReference>
<dbReference type="GO" id="GO:0000155">
    <property type="term" value="F:phosphorelay sensor kinase activity"/>
    <property type="evidence" value="ECO:0007669"/>
    <property type="project" value="InterPro"/>
</dbReference>
<feature type="domain" description="Histidine kinase" evidence="9">
    <location>
        <begin position="129"/>
        <end position="327"/>
    </location>
</feature>
<dbReference type="Gene3D" id="3.30.565.10">
    <property type="entry name" value="Histidine kinase-like ATPase, C-terminal domain"/>
    <property type="match status" value="1"/>
</dbReference>
<organism evidence="10 11">
    <name type="scientific">Candidatus Saganbacteria bacterium</name>
    <dbReference type="NCBI Taxonomy" id="2575572"/>
    <lineage>
        <taxon>Bacteria</taxon>
        <taxon>Bacillati</taxon>
        <taxon>Saganbacteria</taxon>
    </lineage>
</organism>
<accession>A0A9D6YV11</accession>
<dbReference type="Proteomes" id="UP000808761">
    <property type="component" value="Unassembled WGS sequence"/>
</dbReference>
<evidence type="ECO:0000259" key="9">
    <source>
        <dbReference type="PROSITE" id="PS50109"/>
    </source>
</evidence>
<evidence type="ECO:0000256" key="5">
    <source>
        <dbReference type="ARBA" id="ARBA00022741"/>
    </source>
</evidence>
<evidence type="ECO:0000256" key="4">
    <source>
        <dbReference type="ARBA" id="ARBA00022679"/>
    </source>
</evidence>
<dbReference type="AlphaFoldDB" id="A0A9D6YV11"/>
<comment type="catalytic activity">
    <reaction evidence="1">
        <text>ATP + protein L-histidine = ADP + protein N-phospho-L-histidine.</text>
        <dbReference type="EC" id="2.7.13.3"/>
    </reaction>
</comment>
<dbReference type="InterPro" id="IPR003661">
    <property type="entry name" value="HisK_dim/P_dom"/>
</dbReference>
<evidence type="ECO:0000256" key="3">
    <source>
        <dbReference type="ARBA" id="ARBA00022553"/>
    </source>
</evidence>
<comment type="caution">
    <text evidence="10">The sequence shown here is derived from an EMBL/GenBank/DDBJ whole genome shotgun (WGS) entry which is preliminary data.</text>
</comment>
<keyword evidence="4" id="KW-0808">Transferase</keyword>
<sequence length="327" mass="36976">MENILSILDRTFREVMEVSNPRVYLAEDFDRPEVKERLTLKEISLKGGELVIPCRLEERTIVLIVLGKKLSEDPYTDEDIRLLSALAGQTAVAIDHTRTYEEIKRELETTHVQLDRSQRLASLGTLTAGVTHEIRNPLAVIRAETERLANEPRDLDYLKQHRDLLLRQVDRISGIVRRMLSLAKAKPKQRVEVKLSEVIDATLQLFNICRVAVKKEYQAIPPIAGDPEELQEVFINLIQNALEAMPTGGTLTLRTFLENGRVAAEVSDTGRGIPAEMREKIFDPFFSTRHEGTGLGLPISYRIVREHGGDIKVTSQEGKGTTFRVLF</sequence>
<keyword evidence="7" id="KW-0067">ATP-binding</keyword>
<dbReference type="PROSITE" id="PS50109">
    <property type="entry name" value="HIS_KIN"/>
    <property type="match status" value="1"/>
</dbReference>
<keyword evidence="6" id="KW-0418">Kinase</keyword>
<protein>
    <recommendedName>
        <fullName evidence="2">histidine kinase</fullName>
        <ecNumber evidence="2">2.7.13.3</ecNumber>
    </recommendedName>
</protein>
<dbReference type="SMART" id="SM00388">
    <property type="entry name" value="HisKA"/>
    <property type="match status" value="1"/>
</dbReference>
<evidence type="ECO:0000256" key="6">
    <source>
        <dbReference type="ARBA" id="ARBA00022777"/>
    </source>
</evidence>
<dbReference type="InterPro" id="IPR036890">
    <property type="entry name" value="HATPase_C_sf"/>
</dbReference>
<dbReference type="EMBL" id="JACRKR010000046">
    <property type="protein sequence ID" value="MBI5078574.1"/>
    <property type="molecule type" value="Genomic_DNA"/>
</dbReference>
<dbReference type="SMART" id="SM00387">
    <property type="entry name" value="HATPase_c"/>
    <property type="match status" value="1"/>
</dbReference>
<dbReference type="Gene3D" id="1.10.287.130">
    <property type="match status" value="1"/>
</dbReference>
<keyword evidence="5" id="KW-0547">Nucleotide-binding</keyword>
<dbReference type="CDD" id="cd00082">
    <property type="entry name" value="HisKA"/>
    <property type="match status" value="1"/>
</dbReference>